<dbReference type="AlphaFoldDB" id="A0A261TNK1"/>
<dbReference type="EMBL" id="NEVQ01000022">
    <property type="protein sequence ID" value="OZI50772.1"/>
    <property type="molecule type" value="Genomic_DNA"/>
</dbReference>
<sequence>MIKRIILAALAACALATSAWAAPPLSGPLTIVVGYPPGGSSDRIARLVAERLKDRVGVSVIVENKTGAGGRISAQLLHNADANQNVLLLGNPAVMVVAPLVYADPGYDAQRDFKPVSLVSSYKFALAVSADSPMKDIKALQAWLKEHPDRFTVGVPATGSLPHFFALMLGDEIGQQAEVVGYRGSAPLISELVGGILPQAIDTLDTLLPQHQGGRVRILATSGTEREAELADVPTFREAGIDLAADGWNAFFAPAAMPQDKVERLAHDISAVMGDPALQKAVRAINLEPISADAAQTAQALAAYRKQWEPVVRESGFKATQ</sequence>
<keyword evidence="2" id="KW-0732">Signal</keyword>
<feature type="chain" id="PRO_5012221451" evidence="2">
    <location>
        <begin position="22"/>
        <end position="321"/>
    </location>
</feature>
<organism evidence="3 4">
    <name type="scientific">Bordetella genomosp. 4</name>
    <dbReference type="NCBI Taxonomy" id="463044"/>
    <lineage>
        <taxon>Bacteria</taxon>
        <taxon>Pseudomonadati</taxon>
        <taxon>Pseudomonadota</taxon>
        <taxon>Betaproteobacteria</taxon>
        <taxon>Burkholderiales</taxon>
        <taxon>Alcaligenaceae</taxon>
        <taxon>Bordetella</taxon>
    </lineage>
</organism>
<evidence type="ECO:0000313" key="4">
    <source>
        <dbReference type="Proteomes" id="UP000216885"/>
    </source>
</evidence>
<dbReference type="Gene3D" id="3.40.190.10">
    <property type="entry name" value="Periplasmic binding protein-like II"/>
    <property type="match status" value="1"/>
</dbReference>
<dbReference type="InterPro" id="IPR042100">
    <property type="entry name" value="Bug_dom1"/>
</dbReference>
<comment type="caution">
    <text evidence="3">The sequence shown here is derived from an EMBL/GenBank/DDBJ whole genome shotgun (WGS) entry which is preliminary data.</text>
</comment>
<keyword evidence="4" id="KW-1185">Reference proteome</keyword>
<dbReference type="CDD" id="cd13579">
    <property type="entry name" value="PBP2_Bug_NagM"/>
    <property type="match status" value="1"/>
</dbReference>
<proteinExistence type="inferred from homology"/>
<protein>
    <submittedName>
        <fullName evidence="3">ABC transporter substrate-binding protein</fullName>
    </submittedName>
</protein>
<dbReference type="PANTHER" id="PTHR42928:SF5">
    <property type="entry name" value="BLR1237 PROTEIN"/>
    <property type="match status" value="1"/>
</dbReference>
<reference evidence="3 4" key="1">
    <citation type="submission" date="2017-05" db="EMBL/GenBank/DDBJ databases">
        <title>Complete and WGS of Bordetella genogroups.</title>
        <authorList>
            <person name="Spilker T."/>
            <person name="LiPuma J."/>
        </authorList>
    </citation>
    <scope>NUCLEOTIDE SEQUENCE [LARGE SCALE GENOMIC DNA]</scope>
    <source>
        <strain evidence="3 4">AU9919</strain>
    </source>
</reference>
<evidence type="ECO:0000256" key="2">
    <source>
        <dbReference type="SAM" id="SignalP"/>
    </source>
</evidence>
<dbReference type="PIRSF" id="PIRSF017082">
    <property type="entry name" value="YflP"/>
    <property type="match status" value="1"/>
</dbReference>
<dbReference type="RefSeq" id="WP_094839175.1">
    <property type="nucleotide sequence ID" value="NZ_NEVQ01000022.1"/>
</dbReference>
<gene>
    <name evidence="3" type="ORF">CAL20_23385</name>
</gene>
<dbReference type="SUPFAM" id="SSF53850">
    <property type="entry name" value="Periplasmic binding protein-like II"/>
    <property type="match status" value="1"/>
</dbReference>
<name>A0A261TNK1_9BORD</name>
<comment type="similarity">
    <text evidence="1">Belongs to the UPF0065 (bug) family.</text>
</comment>
<dbReference type="InterPro" id="IPR005064">
    <property type="entry name" value="BUG"/>
</dbReference>
<accession>A0A261TNK1</accession>
<dbReference type="Proteomes" id="UP000216885">
    <property type="component" value="Unassembled WGS sequence"/>
</dbReference>
<feature type="signal peptide" evidence="2">
    <location>
        <begin position="1"/>
        <end position="21"/>
    </location>
</feature>
<evidence type="ECO:0000256" key="1">
    <source>
        <dbReference type="ARBA" id="ARBA00006987"/>
    </source>
</evidence>
<dbReference type="Gene3D" id="3.40.190.150">
    <property type="entry name" value="Bordetella uptake gene, domain 1"/>
    <property type="match status" value="1"/>
</dbReference>
<dbReference type="PANTHER" id="PTHR42928">
    <property type="entry name" value="TRICARBOXYLATE-BINDING PROTEIN"/>
    <property type="match status" value="1"/>
</dbReference>
<evidence type="ECO:0000313" key="3">
    <source>
        <dbReference type="EMBL" id="OZI50772.1"/>
    </source>
</evidence>
<dbReference type="Pfam" id="PF03401">
    <property type="entry name" value="TctC"/>
    <property type="match status" value="1"/>
</dbReference>